<feature type="compositionally biased region" description="Low complexity" evidence="1">
    <location>
        <begin position="24"/>
        <end position="34"/>
    </location>
</feature>
<evidence type="ECO:0000313" key="2">
    <source>
        <dbReference type="EMBL" id="UWZ33535.1"/>
    </source>
</evidence>
<reference evidence="2" key="1">
    <citation type="submission" date="2021-04" db="EMBL/GenBank/DDBJ databases">
        <title>Biosynthetic gene clusters of Dactylosporangioum roseum.</title>
        <authorList>
            <person name="Hartkoorn R.C."/>
            <person name="Beaudoing E."/>
            <person name="Hot D."/>
            <person name="Moureu S."/>
        </authorList>
    </citation>
    <scope>NUCLEOTIDE SEQUENCE</scope>
    <source>
        <strain evidence="2">NRRL B-16295</strain>
    </source>
</reference>
<feature type="compositionally biased region" description="Basic and acidic residues" evidence="1">
    <location>
        <begin position="1"/>
        <end position="13"/>
    </location>
</feature>
<name>A0ABY5YUX5_9ACTN</name>
<evidence type="ECO:0000256" key="1">
    <source>
        <dbReference type="SAM" id="MobiDB-lite"/>
    </source>
</evidence>
<dbReference type="RefSeq" id="WP_260722788.1">
    <property type="nucleotide sequence ID" value="NZ_BAAABS010000062.1"/>
</dbReference>
<evidence type="ECO:0000313" key="3">
    <source>
        <dbReference type="Proteomes" id="UP001058271"/>
    </source>
</evidence>
<sequence length="130" mass="14056">MDQQAEKPTRPLRDAVPGPPPGAPAGTTPVDTAAHQPDDTAAEGPLWDPAKAEELRGRWHDVQTKFVDDPKGSLSSAKALVDEAVHGLEDSVRDREEAFGRSGARISDSTEGMRATVQQYHHLLDRLLSV</sequence>
<protein>
    <submittedName>
        <fullName evidence="2">Uncharacterized protein</fullName>
    </submittedName>
</protein>
<organism evidence="2 3">
    <name type="scientific">Dactylosporangium roseum</name>
    <dbReference type="NCBI Taxonomy" id="47989"/>
    <lineage>
        <taxon>Bacteria</taxon>
        <taxon>Bacillati</taxon>
        <taxon>Actinomycetota</taxon>
        <taxon>Actinomycetes</taxon>
        <taxon>Micromonosporales</taxon>
        <taxon>Micromonosporaceae</taxon>
        <taxon>Dactylosporangium</taxon>
    </lineage>
</organism>
<gene>
    <name evidence="2" type="ORF">Drose_19685</name>
</gene>
<accession>A0ABY5YUX5</accession>
<dbReference type="EMBL" id="CP073721">
    <property type="protein sequence ID" value="UWZ33535.1"/>
    <property type="molecule type" value="Genomic_DNA"/>
</dbReference>
<feature type="region of interest" description="Disordered" evidence="1">
    <location>
        <begin position="1"/>
        <end position="45"/>
    </location>
</feature>
<proteinExistence type="predicted"/>
<dbReference type="Proteomes" id="UP001058271">
    <property type="component" value="Chromosome"/>
</dbReference>
<keyword evidence="3" id="KW-1185">Reference proteome</keyword>